<keyword evidence="8" id="KW-0804">Transcription</keyword>
<dbReference type="AlphaFoldDB" id="A0A6J2JNX2"/>
<dbReference type="GO" id="GO:0000981">
    <property type="term" value="F:DNA-binding transcription factor activity, RNA polymerase II-specific"/>
    <property type="evidence" value="ECO:0007669"/>
    <property type="project" value="TreeGrafter"/>
</dbReference>
<dbReference type="InterPro" id="IPR036236">
    <property type="entry name" value="Znf_C2H2_sf"/>
</dbReference>
<name>A0A6J2JNX2_BOMMA</name>
<evidence type="ECO:0000256" key="10">
    <source>
        <dbReference type="PROSITE-ProRule" id="PRU00042"/>
    </source>
</evidence>
<feature type="domain" description="C2H2-type" evidence="12">
    <location>
        <begin position="401"/>
        <end position="429"/>
    </location>
</feature>
<evidence type="ECO:0000313" key="15">
    <source>
        <dbReference type="RefSeq" id="XP_028031255.1"/>
    </source>
</evidence>
<proteinExistence type="predicted"/>
<reference evidence="15" key="1">
    <citation type="submission" date="2025-08" db="UniProtKB">
        <authorList>
            <consortium name="RefSeq"/>
        </authorList>
    </citation>
    <scope>IDENTIFICATION</scope>
    <source>
        <tissue evidence="15">Silk gland</tissue>
    </source>
</reference>
<keyword evidence="7" id="KW-0238">DNA-binding</keyword>
<evidence type="ECO:0000256" key="6">
    <source>
        <dbReference type="ARBA" id="ARBA00023015"/>
    </source>
</evidence>
<dbReference type="InterPro" id="IPR012934">
    <property type="entry name" value="Znf_AD"/>
</dbReference>
<feature type="domain" description="ZAD" evidence="13">
    <location>
        <begin position="14"/>
        <end position="93"/>
    </location>
</feature>
<keyword evidence="9" id="KW-0539">Nucleus</keyword>
<feature type="binding site" evidence="11">
    <location>
        <position position="69"/>
    </location>
    <ligand>
        <name>Zn(2+)</name>
        <dbReference type="ChEBI" id="CHEBI:29105"/>
    </ligand>
</feature>
<comment type="subcellular location">
    <subcellularLocation>
        <location evidence="1">Nucleus</location>
    </subcellularLocation>
</comment>
<dbReference type="GO" id="GO:0008270">
    <property type="term" value="F:zinc ion binding"/>
    <property type="evidence" value="ECO:0007669"/>
    <property type="project" value="UniProtKB-UniRule"/>
</dbReference>
<dbReference type="SUPFAM" id="SSF57667">
    <property type="entry name" value="beta-beta-alpha zinc fingers"/>
    <property type="match status" value="4"/>
</dbReference>
<dbReference type="FunFam" id="3.30.160.60:FF:000646">
    <property type="entry name" value="Myeloid zinc finger 1"/>
    <property type="match status" value="1"/>
</dbReference>
<evidence type="ECO:0000313" key="14">
    <source>
        <dbReference type="Proteomes" id="UP000504629"/>
    </source>
</evidence>
<dbReference type="GO" id="GO:0043565">
    <property type="term" value="F:sequence-specific DNA binding"/>
    <property type="evidence" value="ECO:0007669"/>
    <property type="project" value="TreeGrafter"/>
</dbReference>
<evidence type="ECO:0000256" key="7">
    <source>
        <dbReference type="ARBA" id="ARBA00023125"/>
    </source>
</evidence>
<dbReference type="OrthoDB" id="8922241at2759"/>
<dbReference type="Gene3D" id="3.30.160.60">
    <property type="entry name" value="Classic Zinc Finger"/>
    <property type="match status" value="5"/>
</dbReference>
<dbReference type="Pfam" id="PF13894">
    <property type="entry name" value="zf-C2H2_4"/>
    <property type="match status" value="1"/>
</dbReference>
<dbReference type="InterPro" id="IPR013087">
    <property type="entry name" value="Znf_C2H2_type"/>
</dbReference>
<dbReference type="PANTHER" id="PTHR24408">
    <property type="entry name" value="ZINC FINGER PROTEIN"/>
    <property type="match status" value="1"/>
</dbReference>
<feature type="binding site" evidence="11">
    <location>
        <position position="19"/>
    </location>
    <ligand>
        <name>Zn(2+)</name>
        <dbReference type="ChEBI" id="CHEBI:29105"/>
    </ligand>
</feature>
<evidence type="ECO:0000256" key="3">
    <source>
        <dbReference type="ARBA" id="ARBA00022737"/>
    </source>
</evidence>
<evidence type="ECO:0000256" key="11">
    <source>
        <dbReference type="PROSITE-ProRule" id="PRU01263"/>
    </source>
</evidence>
<evidence type="ECO:0000259" key="12">
    <source>
        <dbReference type="PROSITE" id="PS50157"/>
    </source>
</evidence>
<protein>
    <submittedName>
        <fullName evidence="15">Gastrula zinc finger protein XlCGF57.1-like isoform X1</fullName>
    </submittedName>
</protein>
<feature type="binding site" evidence="11">
    <location>
        <position position="66"/>
    </location>
    <ligand>
        <name>Zn(2+)</name>
        <dbReference type="ChEBI" id="CHEBI:29105"/>
    </ligand>
</feature>
<evidence type="ECO:0000256" key="9">
    <source>
        <dbReference type="ARBA" id="ARBA00023242"/>
    </source>
</evidence>
<dbReference type="RefSeq" id="XP_028031255.1">
    <property type="nucleotide sequence ID" value="XM_028175454.1"/>
</dbReference>
<dbReference type="GeneID" id="114243830"/>
<dbReference type="Gene3D" id="3.40.1800.20">
    <property type="match status" value="1"/>
</dbReference>
<dbReference type="SMART" id="SM00355">
    <property type="entry name" value="ZnF_C2H2"/>
    <property type="match status" value="9"/>
</dbReference>
<dbReference type="PANTHER" id="PTHR24408:SF58">
    <property type="entry name" value="TRANSCRIPTION FACTOR (TFIIIA), PUTATIVE (AFU_ORTHOLOGUE AFUA_1G05150)-RELATED"/>
    <property type="match status" value="1"/>
</dbReference>
<evidence type="ECO:0000256" key="1">
    <source>
        <dbReference type="ARBA" id="ARBA00004123"/>
    </source>
</evidence>
<feature type="domain" description="C2H2-type" evidence="12">
    <location>
        <begin position="315"/>
        <end position="337"/>
    </location>
</feature>
<dbReference type="PROSITE" id="PS50157">
    <property type="entry name" value="ZINC_FINGER_C2H2_2"/>
    <property type="match status" value="6"/>
</dbReference>
<keyword evidence="14" id="KW-1185">Reference proteome</keyword>
<dbReference type="FunFam" id="3.30.160.60:FF:000624">
    <property type="entry name" value="zinc finger protein 697"/>
    <property type="match status" value="1"/>
</dbReference>
<feature type="binding site" evidence="11">
    <location>
        <position position="16"/>
    </location>
    <ligand>
        <name>Zn(2+)</name>
        <dbReference type="ChEBI" id="CHEBI:29105"/>
    </ligand>
</feature>
<organism evidence="14 15">
    <name type="scientific">Bombyx mandarina</name>
    <name type="common">Wild silk moth</name>
    <name type="synonym">Wild silkworm</name>
    <dbReference type="NCBI Taxonomy" id="7092"/>
    <lineage>
        <taxon>Eukaryota</taxon>
        <taxon>Metazoa</taxon>
        <taxon>Ecdysozoa</taxon>
        <taxon>Arthropoda</taxon>
        <taxon>Hexapoda</taxon>
        <taxon>Insecta</taxon>
        <taxon>Pterygota</taxon>
        <taxon>Neoptera</taxon>
        <taxon>Endopterygota</taxon>
        <taxon>Lepidoptera</taxon>
        <taxon>Glossata</taxon>
        <taxon>Ditrysia</taxon>
        <taxon>Bombycoidea</taxon>
        <taxon>Bombycidae</taxon>
        <taxon>Bombycinae</taxon>
        <taxon>Bombyx</taxon>
    </lineage>
</organism>
<keyword evidence="3" id="KW-0677">Repeat</keyword>
<dbReference type="FunFam" id="3.30.160.60:FF:000110">
    <property type="entry name" value="Zinc finger protein-like"/>
    <property type="match status" value="1"/>
</dbReference>
<dbReference type="Proteomes" id="UP000504629">
    <property type="component" value="Unplaced"/>
</dbReference>
<evidence type="ECO:0000259" key="13">
    <source>
        <dbReference type="PROSITE" id="PS51915"/>
    </source>
</evidence>
<feature type="domain" description="C2H2-type" evidence="12">
    <location>
        <begin position="289"/>
        <end position="311"/>
    </location>
</feature>
<feature type="domain" description="C2H2-type" evidence="12">
    <location>
        <begin position="486"/>
        <end position="513"/>
    </location>
</feature>
<dbReference type="PROSITE" id="PS00028">
    <property type="entry name" value="ZINC_FINGER_C2H2_1"/>
    <property type="match status" value="6"/>
</dbReference>
<keyword evidence="5 11" id="KW-0862">Zinc</keyword>
<gene>
    <name evidence="15" type="primary">LOC114243830</name>
</gene>
<evidence type="ECO:0000256" key="8">
    <source>
        <dbReference type="ARBA" id="ARBA00023163"/>
    </source>
</evidence>
<dbReference type="KEGG" id="bman:114243830"/>
<dbReference type="GO" id="GO:0005634">
    <property type="term" value="C:nucleus"/>
    <property type="evidence" value="ECO:0007669"/>
    <property type="project" value="UniProtKB-SubCell"/>
</dbReference>
<feature type="domain" description="C2H2-type" evidence="12">
    <location>
        <begin position="430"/>
        <end position="457"/>
    </location>
</feature>
<keyword evidence="2 11" id="KW-0479">Metal-binding</keyword>
<dbReference type="PROSITE" id="PS51915">
    <property type="entry name" value="ZAD"/>
    <property type="match status" value="1"/>
</dbReference>
<evidence type="ECO:0000256" key="4">
    <source>
        <dbReference type="ARBA" id="ARBA00022771"/>
    </source>
</evidence>
<feature type="domain" description="C2H2-type" evidence="12">
    <location>
        <begin position="458"/>
        <end position="485"/>
    </location>
</feature>
<dbReference type="Pfam" id="PF00096">
    <property type="entry name" value="zf-C2H2"/>
    <property type="match status" value="5"/>
</dbReference>
<accession>A0A6J2JNX2</accession>
<keyword evidence="4 10" id="KW-0863">Zinc-finger</keyword>
<evidence type="ECO:0000256" key="5">
    <source>
        <dbReference type="ARBA" id="ARBA00022833"/>
    </source>
</evidence>
<sequence>MDSEIMVEMLPLLGVCSLCLNDGAVKSMLTGHKHNDTMEIYSDMLLKCFSIDITAVELGDTKRLICMTCISRLRDCVAFRVQVEASLYTLEDTFKLENVESHGALDDLKTEALGDVVANEIADYANDTPDADEDDDDETALKYLIKKECHEDFSAKTRRRRKKYIKISLKQTEDLADTDLMLQSGLFPFKIKTNRSFSCAVCPEKSSSLDEIKEHVTQHDRSNIHVAFKKMIFSKSQRFYKSGARMCCKTCSAHVSDYEELSRHVQTCSMSKYNRSCNNLPFKLEKDQLDCPICKKNFLNYVSLNTHMNEHYPDFICENCGKAFASKARLRGHMRTHEVGTFPCKYCSATFDRITKRENHVSKEHKAGVRYACKRCNISLTSFYARQKHLAEVHNEELKRYKCKSCPQSYITPGHLSSHVRRDHLNERNHKCEKCDQAFYTRNALKMHMIKHDGERIHACPVCSKSYQRKKTLREHMRIHNNDKRFTCPVCGRAFTQKCTLKGHLKVHERKVDIDERIMQPLHSI</sequence>
<keyword evidence="6" id="KW-0805">Transcription regulation</keyword>
<evidence type="ECO:0000256" key="2">
    <source>
        <dbReference type="ARBA" id="ARBA00022723"/>
    </source>
</evidence>